<accession>A0ABU8M5W1</accession>
<evidence type="ECO:0000256" key="1">
    <source>
        <dbReference type="SAM" id="MobiDB-lite"/>
    </source>
</evidence>
<comment type="caution">
    <text evidence="3">The sequence shown here is derived from an EMBL/GenBank/DDBJ whole genome shotgun (WGS) entry which is preliminary data.</text>
</comment>
<proteinExistence type="predicted"/>
<evidence type="ECO:0000256" key="2">
    <source>
        <dbReference type="SAM" id="Phobius"/>
    </source>
</evidence>
<keyword evidence="2" id="KW-0812">Transmembrane</keyword>
<reference evidence="3 4" key="1">
    <citation type="submission" date="2024-03" db="EMBL/GenBank/DDBJ databases">
        <title>Actinomycetospora sp. OC33-EN07, a novel actinomycete isolated from wild orchid (Aerides multiflora).</title>
        <authorList>
            <person name="Suriyachadkun C."/>
        </authorList>
    </citation>
    <scope>NUCLEOTIDE SEQUENCE [LARGE SCALE GENOMIC DNA]</scope>
    <source>
        <strain evidence="3 4">OC33-EN07</strain>
    </source>
</reference>
<organism evidence="3 4">
    <name type="scientific">Actinomycetospora flava</name>
    <dbReference type="NCBI Taxonomy" id="3129232"/>
    <lineage>
        <taxon>Bacteria</taxon>
        <taxon>Bacillati</taxon>
        <taxon>Actinomycetota</taxon>
        <taxon>Actinomycetes</taxon>
        <taxon>Pseudonocardiales</taxon>
        <taxon>Pseudonocardiaceae</taxon>
        <taxon>Actinomycetospora</taxon>
    </lineage>
</organism>
<name>A0ABU8M5W1_9PSEU</name>
<feature type="compositionally biased region" description="Pro residues" evidence="1">
    <location>
        <begin position="55"/>
        <end position="73"/>
    </location>
</feature>
<keyword evidence="2" id="KW-1133">Transmembrane helix</keyword>
<dbReference type="Proteomes" id="UP001369736">
    <property type="component" value="Unassembled WGS sequence"/>
</dbReference>
<dbReference type="EMBL" id="JBBEGM010000005">
    <property type="protein sequence ID" value="MEJ2862511.1"/>
    <property type="molecule type" value="Genomic_DNA"/>
</dbReference>
<feature type="region of interest" description="Disordered" evidence="1">
    <location>
        <begin position="46"/>
        <end position="80"/>
    </location>
</feature>
<keyword evidence="4" id="KW-1185">Reference proteome</keyword>
<keyword evidence="2" id="KW-0472">Membrane</keyword>
<gene>
    <name evidence="3" type="ORF">WCD58_15165</name>
</gene>
<dbReference type="RefSeq" id="WP_337703885.1">
    <property type="nucleotide sequence ID" value="NZ_JBBEGM010000005.1"/>
</dbReference>
<sequence length="178" mass="17206">MAVTAPAASAGAGRGPWIASAALGVAILVAAALAVLTLVTAPVSPASSTEAAPAPAQPAPAPSAAPAPAPAPAGTPAVADTAGRNLPAAVATGVQGLYTALGTGDLPAVQQRYQPSAAVDAAPWSQVAPLLAQPANREALLAALREPPQRRTGVYRYAAGGAVAGVDTQGRLAYVSLP</sequence>
<feature type="transmembrane region" description="Helical" evidence="2">
    <location>
        <begin position="17"/>
        <end position="39"/>
    </location>
</feature>
<protein>
    <submittedName>
        <fullName evidence="3">Uncharacterized protein</fullName>
    </submittedName>
</protein>
<evidence type="ECO:0000313" key="4">
    <source>
        <dbReference type="Proteomes" id="UP001369736"/>
    </source>
</evidence>
<evidence type="ECO:0000313" key="3">
    <source>
        <dbReference type="EMBL" id="MEJ2862511.1"/>
    </source>
</evidence>